<gene>
    <name evidence="2" type="ORF">DFH07DRAFT_766061</name>
</gene>
<protein>
    <submittedName>
        <fullName evidence="2">Uncharacterized protein</fullName>
    </submittedName>
</protein>
<name>A0AAD7K3U3_9AGAR</name>
<sequence length="151" mass="17158">MSAALLLCHLFFQYAYILTITCIEGVWWETVQLITTAENPDSNVQCMCAEDVVYQMFEINMDEYLDEEVESVKQAFEVTCKGWHRQCYHNWASQYLSLVWQIRLNGGGKGSKERGGSARLLVRVHREEGWEVAGGGLTDELNGEAYLDGGH</sequence>
<comment type="caution">
    <text evidence="2">The sequence shown here is derived from an EMBL/GenBank/DDBJ whole genome shotgun (WGS) entry which is preliminary data.</text>
</comment>
<feature type="signal peptide" evidence="1">
    <location>
        <begin position="1"/>
        <end position="17"/>
    </location>
</feature>
<evidence type="ECO:0000313" key="2">
    <source>
        <dbReference type="EMBL" id="KAJ7777826.1"/>
    </source>
</evidence>
<proteinExistence type="predicted"/>
<dbReference type="EMBL" id="JARJLG010000009">
    <property type="protein sequence ID" value="KAJ7777826.1"/>
    <property type="molecule type" value="Genomic_DNA"/>
</dbReference>
<dbReference type="Proteomes" id="UP001215280">
    <property type="component" value="Unassembled WGS sequence"/>
</dbReference>
<dbReference type="AlphaFoldDB" id="A0AAD7K3U3"/>
<keyword evidence="3" id="KW-1185">Reference proteome</keyword>
<evidence type="ECO:0000256" key="1">
    <source>
        <dbReference type="SAM" id="SignalP"/>
    </source>
</evidence>
<evidence type="ECO:0000313" key="3">
    <source>
        <dbReference type="Proteomes" id="UP001215280"/>
    </source>
</evidence>
<keyword evidence="1" id="KW-0732">Signal</keyword>
<accession>A0AAD7K3U3</accession>
<reference evidence="2" key="1">
    <citation type="submission" date="2023-03" db="EMBL/GenBank/DDBJ databases">
        <title>Massive genome expansion in bonnet fungi (Mycena s.s.) driven by repeated elements and novel gene families across ecological guilds.</title>
        <authorList>
            <consortium name="Lawrence Berkeley National Laboratory"/>
            <person name="Harder C.B."/>
            <person name="Miyauchi S."/>
            <person name="Viragh M."/>
            <person name="Kuo A."/>
            <person name="Thoen E."/>
            <person name="Andreopoulos B."/>
            <person name="Lu D."/>
            <person name="Skrede I."/>
            <person name="Drula E."/>
            <person name="Henrissat B."/>
            <person name="Morin E."/>
            <person name="Kohler A."/>
            <person name="Barry K."/>
            <person name="LaButti K."/>
            <person name="Morin E."/>
            <person name="Salamov A."/>
            <person name="Lipzen A."/>
            <person name="Mereny Z."/>
            <person name="Hegedus B."/>
            <person name="Baldrian P."/>
            <person name="Stursova M."/>
            <person name="Weitz H."/>
            <person name="Taylor A."/>
            <person name="Grigoriev I.V."/>
            <person name="Nagy L.G."/>
            <person name="Martin F."/>
            <person name="Kauserud H."/>
        </authorList>
    </citation>
    <scope>NUCLEOTIDE SEQUENCE</scope>
    <source>
        <strain evidence="2">CBHHK188m</strain>
    </source>
</reference>
<organism evidence="2 3">
    <name type="scientific">Mycena maculata</name>
    <dbReference type="NCBI Taxonomy" id="230809"/>
    <lineage>
        <taxon>Eukaryota</taxon>
        <taxon>Fungi</taxon>
        <taxon>Dikarya</taxon>
        <taxon>Basidiomycota</taxon>
        <taxon>Agaricomycotina</taxon>
        <taxon>Agaricomycetes</taxon>
        <taxon>Agaricomycetidae</taxon>
        <taxon>Agaricales</taxon>
        <taxon>Marasmiineae</taxon>
        <taxon>Mycenaceae</taxon>
        <taxon>Mycena</taxon>
    </lineage>
</organism>
<feature type="chain" id="PRO_5042265773" evidence="1">
    <location>
        <begin position="18"/>
        <end position="151"/>
    </location>
</feature>